<evidence type="ECO:0000313" key="1">
    <source>
        <dbReference type="EMBL" id="GIY61059.1"/>
    </source>
</evidence>
<name>A0AAV4UTG3_CAEEX</name>
<dbReference type="EMBL" id="BPLR01013422">
    <property type="protein sequence ID" value="GIY61059.1"/>
    <property type="molecule type" value="Genomic_DNA"/>
</dbReference>
<evidence type="ECO:0000313" key="2">
    <source>
        <dbReference type="Proteomes" id="UP001054945"/>
    </source>
</evidence>
<sequence>MLSTSDDQKPTAMEACLFPAATSCWKSILVLNSQNSKILVQKFKNKSPYSTAKNHKIYIRAQKDDGEALSTAETFRIHTQNYAINYGSNRYFNKTISLFI</sequence>
<protein>
    <submittedName>
        <fullName evidence="1">Uncharacterized protein</fullName>
    </submittedName>
</protein>
<reference evidence="1 2" key="1">
    <citation type="submission" date="2021-06" db="EMBL/GenBank/DDBJ databases">
        <title>Caerostris extrusa draft genome.</title>
        <authorList>
            <person name="Kono N."/>
            <person name="Arakawa K."/>
        </authorList>
    </citation>
    <scope>NUCLEOTIDE SEQUENCE [LARGE SCALE GENOMIC DNA]</scope>
</reference>
<gene>
    <name evidence="1" type="ORF">CEXT_680191</name>
</gene>
<dbReference type="AlphaFoldDB" id="A0AAV4UTG3"/>
<proteinExistence type="predicted"/>
<comment type="caution">
    <text evidence="1">The sequence shown here is derived from an EMBL/GenBank/DDBJ whole genome shotgun (WGS) entry which is preliminary data.</text>
</comment>
<keyword evidence="2" id="KW-1185">Reference proteome</keyword>
<organism evidence="1 2">
    <name type="scientific">Caerostris extrusa</name>
    <name type="common">Bark spider</name>
    <name type="synonym">Caerostris bankana</name>
    <dbReference type="NCBI Taxonomy" id="172846"/>
    <lineage>
        <taxon>Eukaryota</taxon>
        <taxon>Metazoa</taxon>
        <taxon>Ecdysozoa</taxon>
        <taxon>Arthropoda</taxon>
        <taxon>Chelicerata</taxon>
        <taxon>Arachnida</taxon>
        <taxon>Araneae</taxon>
        <taxon>Araneomorphae</taxon>
        <taxon>Entelegynae</taxon>
        <taxon>Araneoidea</taxon>
        <taxon>Araneidae</taxon>
        <taxon>Caerostris</taxon>
    </lineage>
</organism>
<dbReference type="Proteomes" id="UP001054945">
    <property type="component" value="Unassembled WGS sequence"/>
</dbReference>
<accession>A0AAV4UTG3</accession>